<dbReference type="PANTHER" id="PTHR30040">
    <property type="entry name" value="THIAMINE BIOSYNTHESIS LIPOPROTEIN APBE"/>
    <property type="match status" value="1"/>
</dbReference>
<proteinExistence type="inferred from homology"/>
<dbReference type="AlphaFoldDB" id="A0A5C8ZUY7"/>
<dbReference type="RefSeq" id="WP_148069521.1">
    <property type="nucleotide sequence ID" value="NZ_VRZA01000006.1"/>
</dbReference>
<comment type="catalytic activity">
    <reaction evidence="11">
        <text>L-threonyl-[protein] + FAD = FMN-L-threonyl-[protein] + AMP + H(+)</text>
        <dbReference type="Rhea" id="RHEA:36847"/>
        <dbReference type="Rhea" id="RHEA-COMP:11060"/>
        <dbReference type="Rhea" id="RHEA-COMP:11061"/>
        <dbReference type="ChEBI" id="CHEBI:15378"/>
        <dbReference type="ChEBI" id="CHEBI:30013"/>
        <dbReference type="ChEBI" id="CHEBI:57692"/>
        <dbReference type="ChEBI" id="CHEBI:74257"/>
        <dbReference type="ChEBI" id="CHEBI:456215"/>
        <dbReference type="EC" id="2.7.1.180"/>
    </reaction>
</comment>
<keyword evidence="6" id="KW-0808">Transferase</keyword>
<dbReference type="SUPFAM" id="SSF143631">
    <property type="entry name" value="ApbE-like"/>
    <property type="match status" value="1"/>
</dbReference>
<evidence type="ECO:0000256" key="1">
    <source>
        <dbReference type="ARBA" id="ARBA00001946"/>
    </source>
</evidence>
<dbReference type="InterPro" id="IPR003374">
    <property type="entry name" value="ApbE-like_sf"/>
</dbReference>
<evidence type="ECO:0000256" key="6">
    <source>
        <dbReference type="ARBA" id="ARBA00022679"/>
    </source>
</evidence>
<keyword evidence="5" id="KW-0285">Flavoprotein</keyword>
<keyword evidence="7" id="KW-0479">Metal-binding</keyword>
<dbReference type="EC" id="2.7.1.180" evidence="3"/>
<dbReference type="PANTHER" id="PTHR30040:SF2">
    <property type="entry name" value="FAD:PROTEIN FMN TRANSFERASE"/>
    <property type="match status" value="1"/>
</dbReference>
<evidence type="ECO:0000256" key="10">
    <source>
        <dbReference type="ARBA" id="ARBA00031306"/>
    </source>
</evidence>
<evidence type="ECO:0000256" key="5">
    <source>
        <dbReference type="ARBA" id="ARBA00022630"/>
    </source>
</evidence>
<keyword evidence="9" id="KW-0460">Magnesium</keyword>
<gene>
    <name evidence="12" type="ORF">FV139_16250</name>
</gene>
<evidence type="ECO:0000256" key="4">
    <source>
        <dbReference type="ARBA" id="ARBA00016337"/>
    </source>
</evidence>
<organism evidence="12 13">
    <name type="scientific">Parahaliea maris</name>
    <dbReference type="NCBI Taxonomy" id="2716870"/>
    <lineage>
        <taxon>Bacteria</taxon>
        <taxon>Pseudomonadati</taxon>
        <taxon>Pseudomonadota</taxon>
        <taxon>Gammaproteobacteria</taxon>
        <taxon>Cellvibrionales</taxon>
        <taxon>Halieaceae</taxon>
        <taxon>Parahaliea</taxon>
    </lineage>
</organism>
<keyword evidence="8" id="KW-0274">FAD</keyword>
<evidence type="ECO:0000313" key="13">
    <source>
        <dbReference type="Proteomes" id="UP000321039"/>
    </source>
</evidence>
<comment type="caution">
    <text evidence="12">The sequence shown here is derived from an EMBL/GenBank/DDBJ whole genome shotgun (WGS) entry which is preliminary data.</text>
</comment>
<name>A0A5C8ZUY7_9GAMM</name>
<sequence>MHGLLEIRFHVMGRACHLAVADNRGDAAELLDSAKMELLRLQERFDVHNRASLTASLSRAGSHSLDREALGLINLVAALRHKTNNIFDPSIQTVSNLWRSTEQRTPPTPEAIDAALRTSGWQHLAFNESGIQTAIDGLRVNLASCLCPYAVDRVYNLLSTAGVTSALIDLDKDVRTIGRQPDGSNWLIGLRYPHGARAAIHRLKLNGQALSSRGNFERRLQLDGENFSRTFSPVDGYPVPGLLSVSVAASSCVEAASAANAGRCLTEGNAIQWLEGLGLPWLGIDRKLGSQGPLAPPLTSTH</sequence>
<evidence type="ECO:0000256" key="7">
    <source>
        <dbReference type="ARBA" id="ARBA00022723"/>
    </source>
</evidence>
<evidence type="ECO:0000256" key="2">
    <source>
        <dbReference type="ARBA" id="ARBA00008282"/>
    </source>
</evidence>
<evidence type="ECO:0000256" key="9">
    <source>
        <dbReference type="ARBA" id="ARBA00022842"/>
    </source>
</evidence>
<dbReference type="GO" id="GO:0016740">
    <property type="term" value="F:transferase activity"/>
    <property type="evidence" value="ECO:0007669"/>
    <property type="project" value="UniProtKB-KW"/>
</dbReference>
<evidence type="ECO:0000256" key="11">
    <source>
        <dbReference type="ARBA" id="ARBA00048540"/>
    </source>
</evidence>
<dbReference type="GO" id="GO:0046872">
    <property type="term" value="F:metal ion binding"/>
    <property type="evidence" value="ECO:0007669"/>
    <property type="project" value="UniProtKB-KW"/>
</dbReference>
<keyword evidence="13" id="KW-1185">Reference proteome</keyword>
<dbReference type="InterPro" id="IPR024932">
    <property type="entry name" value="ApbE"/>
</dbReference>
<evidence type="ECO:0000256" key="3">
    <source>
        <dbReference type="ARBA" id="ARBA00011955"/>
    </source>
</evidence>
<dbReference type="Pfam" id="PF02424">
    <property type="entry name" value="ApbE"/>
    <property type="match status" value="1"/>
</dbReference>
<dbReference type="EMBL" id="VRZA01000006">
    <property type="protein sequence ID" value="TXS91287.1"/>
    <property type="molecule type" value="Genomic_DNA"/>
</dbReference>
<comment type="similarity">
    <text evidence="2">Belongs to the ApbE family.</text>
</comment>
<accession>A0A5C8ZUY7</accession>
<dbReference type="Gene3D" id="3.10.520.10">
    <property type="entry name" value="ApbE-like domains"/>
    <property type="match status" value="1"/>
</dbReference>
<comment type="cofactor">
    <cofactor evidence="1">
        <name>Mg(2+)</name>
        <dbReference type="ChEBI" id="CHEBI:18420"/>
    </cofactor>
</comment>
<dbReference type="Proteomes" id="UP000321039">
    <property type="component" value="Unassembled WGS sequence"/>
</dbReference>
<evidence type="ECO:0000313" key="12">
    <source>
        <dbReference type="EMBL" id="TXS91287.1"/>
    </source>
</evidence>
<protein>
    <recommendedName>
        <fullName evidence="4">FAD:protein FMN transferase</fullName>
        <ecNumber evidence="3">2.7.1.180</ecNumber>
    </recommendedName>
    <alternativeName>
        <fullName evidence="10">Flavin transferase</fullName>
    </alternativeName>
</protein>
<evidence type="ECO:0000256" key="8">
    <source>
        <dbReference type="ARBA" id="ARBA00022827"/>
    </source>
</evidence>
<reference evidence="12 13" key="1">
    <citation type="submission" date="2019-08" db="EMBL/GenBank/DDBJ databases">
        <title>Parahaliea maris sp. nov., isolated from the surface seawater.</title>
        <authorList>
            <person name="Liu Y."/>
        </authorList>
    </citation>
    <scope>NUCLEOTIDE SEQUENCE [LARGE SCALE GENOMIC DNA]</scope>
    <source>
        <strain evidence="12 13">HSLHS9</strain>
    </source>
</reference>